<keyword evidence="1" id="KW-0472">Membrane</keyword>
<sequence length="76" mass="8435">MEVATCLIAGCVVPIEEAWRFILCAMTFGSGVGFVFTGIAGKLLDFIEARAARRERIENARHRNHVAVPPMTWSDQ</sequence>
<dbReference type="AlphaFoldDB" id="X1JDG5"/>
<accession>X1JDG5</accession>
<protein>
    <submittedName>
        <fullName evidence="2">Uncharacterized protein</fullName>
    </submittedName>
</protein>
<proteinExistence type="predicted"/>
<keyword evidence="1" id="KW-1133">Transmembrane helix</keyword>
<keyword evidence="1" id="KW-0812">Transmembrane</keyword>
<evidence type="ECO:0000256" key="1">
    <source>
        <dbReference type="SAM" id="Phobius"/>
    </source>
</evidence>
<evidence type="ECO:0000313" key="2">
    <source>
        <dbReference type="EMBL" id="GAH92002.1"/>
    </source>
</evidence>
<reference evidence="2" key="1">
    <citation type="journal article" date="2014" name="Front. Microbiol.">
        <title>High frequency of phylogenetically diverse reductive dehalogenase-homologous genes in deep subseafloor sedimentary metagenomes.</title>
        <authorList>
            <person name="Kawai M."/>
            <person name="Futagami T."/>
            <person name="Toyoda A."/>
            <person name="Takaki Y."/>
            <person name="Nishi S."/>
            <person name="Hori S."/>
            <person name="Arai W."/>
            <person name="Tsubouchi T."/>
            <person name="Morono Y."/>
            <person name="Uchiyama I."/>
            <person name="Ito T."/>
            <person name="Fujiyama A."/>
            <person name="Inagaki F."/>
            <person name="Takami H."/>
        </authorList>
    </citation>
    <scope>NUCLEOTIDE SEQUENCE</scope>
    <source>
        <strain evidence="2">Expedition CK06-06</strain>
    </source>
</reference>
<name>X1JDG5_9ZZZZ</name>
<feature type="transmembrane region" description="Helical" evidence="1">
    <location>
        <begin position="28"/>
        <end position="47"/>
    </location>
</feature>
<dbReference type="EMBL" id="BARV01000031">
    <property type="protein sequence ID" value="GAH92002.1"/>
    <property type="molecule type" value="Genomic_DNA"/>
</dbReference>
<comment type="caution">
    <text evidence="2">The sequence shown here is derived from an EMBL/GenBank/DDBJ whole genome shotgun (WGS) entry which is preliminary data.</text>
</comment>
<organism evidence="2">
    <name type="scientific">marine sediment metagenome</name>
    <dbReference type="NCBI Taxonomy" id="412755"/>
    <lineage>
        <taxon>unclassified sequences</taxon>
        <taxon>metagenomes</taxon>
        <taxon>ecological metagenomes</taxon>
    </lineage>
</organism>
<gene>
    <name evidence="2" type="ORF">S06H3_00213</name>
</gene>